<evidence type="ECO:0000313" key="1">
    <source>
        <dbReference type="EMBL" id="SUZ62463.1"/>
    </source>
</evidence>
<reference evidence="1" key="1">
    <citation type="submission" date="2018-05" db="EMBL/GenBank/DDBJ databases">
        <authorList>
            <person name="Lanie J.A."/>
            <person name="Ng W.-L."/>
            <person name="Kazmierczak K.M."/>
            <person name="Andrzejewski T.M."/>
            <person name="Davidsen T.M."/>
            <person name="Wayne K.J."/>
            <person name="Tettelin H."/>
            <person name="Glass J.I."/>
            <person name="Rusch D."/>
            <person name="Podicherti R."/>
            <person name="Tsui H.-C.T."/>
            <person name="Winkler M.E."/>
        </authorList>
    </citation>
    <scope>NUCLEOTIDE SEQUENCE</scope>
</reference>
<feature type="non-terminal residue" evidence="1">
    <location>
        <position position="82"/>
    </location>
</feature>
<gene>
    <name evidence="1" type="ORF">METZ01_LOCUS15317</name>
</gene>
<sequence>MKARGEITLGSQAELGGENFLLSVVVQAGLPAVEADFTDNTWASVEMLLEFGQPTWRALVDEPRVQAEAGQHTVVATGQVGD</sequence>
<dbReference type="EMBL" id="UINC01000872">
    <property type="protein sequence ID" value="SUZ62463.1"/>
    <property type="molecule type" value="Genomic_DNA"/>
</dbReference>
<proteinExistence type="predicted"/>
<accession>A0A381PAD9</accession>
<organism evidence="1">
    <name type="scientific">marine metagenome</name>
    <dbReference type="NCBI Taxonomy" id="408172"/>
    <lineage>
        <taxon>unclassified sequences</taxon>
        <taxon>metagenomes</taxon>
        <taxon>ecological metagenomes</taxon>
    </lineage>
</organism>
<dbReference type="AlphaFoldDB" id="A0A381PAD9"/>
<name>A0A381PAD9_9ZZZZ</name>
<protein>
    <submittedName>
        <fullName evidence="1">Uncharacterized protein</fullName>
    </submittedName>
</protein>